<dbReference type="Pfam" id="PF06985">
    <property type="entry name" value="HET"/>
    <property type="match status" value="1"/>
</dbReference>
<dbReference type="AlphaFoldDB" id="A0A8H7THI3"/>
<reference evidence="2" key="1">
    <citation type="submission" date="2021-02" db="EMBL/GenBank/DDBJ databases">
        <title>Genome sequence Cadophora malorum strain M34.</title>
        <authorList>
            <person name="Stefanovic E."/>
            <person name="Vu D."/>
            <person name="Scully C."/>
            <person name="Dijksterhuis J."/>
            <person name="Roader J."/>
            <person name="Houbraken J."/>
        </authorList>
    </citation>
    <scope>NUCLEOTIDE SEQUENCE</scope>
    <source>
        <strain evidence="2">M34</strain>
    </source>
</reference>
<protein>
    <recommendedName>
        <fullName evidence="1">Heterokaryon incompatibility domain-containing protein</fullName>
    </recommendedName>
</protein>
<keyword evidence="3" id="KW-1185">Reference proteome</keyword>
<feature type="domain" description="Heterokaryon incompatibility" evidence="1">
    <location>
        <begin position="210"/>
        <end position="358"/>
    </location>
</feature>
<organism evidence="2 3">
    <name type="scientific">Cadophora malorum</name>
    <dbReference type="NCBI Taxonomy" id="108018"/>
    <lineage>
        <taxon>Eukaryota</taxon>
        <taxon>Fungi</taxon>
        <taxon>Dikarya</taxon>
        <taxon>Ascomycota</taxon>
        <taxon>Pezizomycotina</taxon>
        <taxon>Leotiomycetes</taxon>
        <taxon>Helotiales</taxon>
        <taxon>Ploettnerulaceae</taxon>
        <taxon>Cadophora</taxon>
    </lineage>
</organism>
<gene>
    <name evidence="2" type="ORF">IFR04_007844</name>
</gene>
<dbReference type="EMBL" id="JAFJYH010000115">
    <property type="protein sequence ID" value="KAG4418983.1"/>
    <property type="molecule type" value="Genomic_DNA"/>
</dbReference>
<sequence length="694" mass="77568">MSSRLCSSCNLAFAGSQLLKQEQGHHGSRETIMAAADQGCYVCGIITRSDAWRAMNADAKFESAWYLDALSGNLSGWFNLTIDAVGVGQDLTESTEGSDEDLVTLEPDRVAHGHVSTVIAGDEVLTKPAHFPDSDIKETIGAYAPPKESNNPGLLDLGYQWLPGCKTEHSTCNNQSTTFRPTRLLEIINQNHGRVILTKEFEDEMSSHTYATLSHCWGTARTLRLLTSNIDHLQWGTNISQLPASYQEAISVCNRFGFRYIWIDSLCIIQDSPEDWRREAMAMKDVYRNSTMNIAAAAAADNTEASFTSRHASTISPLPINTQWEGHEPAKFYLTNANAYRDEVGSSPLRRRAWVVQEIWLSSRNLYLTSNQLWWECCEREASEAYPEGLPEELSSIGSHTGYGKQRYDAAGLHHTWNRLVETYSACNLTVPSDKMVAFAGIAQHFQNLLGSGDVYIAGIWRSQLPYALCWFSTKEHRAYRPSAYRAPSWSWASLDGAIRFGHNPPNAEKDSMKALCSVEVCQIHPADQDPTGALRGGGIVVNGRLTRIGFSNDRMKVEDADGNLIRIPGADTKDASYLELHWTLVDMDENTSKGYATCSYFDNLTARDLATFTMGKTIRKTNASFASGHIDSFFALPIMSWNESNRPWMKGLILCLVEVEGFYIYQRVGRFSARWHIPISRLMRNPAEILLIL</sequence>
<evidence type="ECO:0000313" key="3">
    <source>
        <dbReference type="Proteomes" id="UP000664132"/>
    </source>
</evidence>
<dbReference type="Proteomes" id="UP000664132">
    <property type="component" value="Unassembled WGS sequence"/>
</dbReference>
<accession>A0A8H7THI3</accession>
<dbReference type="PANTHER" id="PTHR33112">
    <property type="entry name" value="DOMAIN PROTEIN, PUTATIVE-RELATED"/>
    <property type="match status" value="1"/>
</dbReference>
<name>A0A8H7THI3_9HELO</name>
<comment type="caution">
    <text evidence="2">The sequence shown here is derived from an EMBL/GenBank/DDBJ whole genome shotgun (WGS) entry which is preliminary data.</text>
</comment>
<evidence type="ECO:0000313" key="2">
    <source>
        <dbReference type="EMBL" id="KAG4418983.1"/>
    </source>
</evidence>
<proteinExistence type="predicted"/>
<dbReference type="PANTHER" id="PTHR33112:SF11">
    <property type="entry name" value="HETEROKARYON INCOMPATIBILITY DOMAIN-CONTAINING PROTEIN"/>
    <property type="match status" value="1"/>
</dbReference>
<dbReference type="InterPro" id="IPR010730">
    <property type="entry name" value="HET"/>
</dbReference>
<dbReference type="OrthoDB" id="5362512at2759"/>
<evidence type="ECO:0000259" key="1">
    <source>
        <dbReference type="Pfam" id="PF06985"/>
    </source>
</evidence>